<organism evidence="1 2">
    <name type="scientific">Nephila pilipes</name>
    <name type="common">Giant wood spider</name>
    <name type="synonym">Nephila maculata</name>
    <dbReference type="NCBI Taxonomy" id="299642"/>
    <lineage>
        <taxon>Eukaryota</taxon>
        <taxon>Metazoa</taxon>
        <taxon>Ecdysozoa</taxon>
        <taxon>Arthropoda</taxon>
        <taxon>Chelicerata</taxon>
        <taxon>Arachnida</taxon>
        <taxon>Araneae</taxon>
        <taxon>Araneomorphae</taxon>
        <taxon>Entelegynae</taxon>
        <taxon>Araneoidea</taxon>
        <taxon>Nephilidae</taxon>
        <taxon>Nephila</taxon>
    </lineage>
</organism>
<evidence type="ECO:0000313" key="1">
    <source>
        <dbReference type="EMBL" id="GFS70543.1"/>
    </source>
</evidence>
<name>A0A8X6T0V1_NEPPI</name>
<keyword evidence="2" id="KW-1185">Reference proteome</keyword>
<protein>
    <submittedName>
        <fullName evidence="1">Uncharacterized protein</fullName>
    </submittedName>
</protein>
<accession>A0A8X6T0V1</accession>
<dbReference type="AlphaFoldDB" id="A0A8X6T0V1"/>
<gene>
    <name evidence="1" type="ORF">NPIL_641891</name>
</gene>
<sequence>MAVQAVDVLQDVCGHGQHQLDVCGRITSPQQDHSLGLQTRCAIQTVLSHRMGTASGFRVHLGLSHVQGITYTVLERIWKIKLRLDSDWANGYCTLGKQELPFSEL</sequence>
<evidence type="ECO:0000313" key="2">
    <source>
        <dbReference type="Proteomes" id="UP000887013"/>
    </source>
</evidence>
<comment type="caution">
    <text evidence="1">The sequence shown here is derived from an EMBL/GenBank/DDBJ whole genome shotgun (WGS) entry which is preliminary data.</text>
</comment>
<dbReference type="EMBL" id="BMAW01049420">
    <property type="protein sequence ID" value="GFS70543.1"/>
    <property type="molecule type" value="Genomic_DNA"/>
</dbReference>
<dbReference type="Proteomes" id="UP000887013">
    <property type="component" value="Unassembled WGS sequence"/>
</dbReference>
<proteinExistence type="predicted"/>
<reference evidence="1" key="1">
    <citation type="submission" date="2020-08" db="EMBL/GenBank/DDBJ databases">
        <title>Multicomponent nature underlies the extraordinary mechanical properties of spider dragline silk.</title>
        <authorList>
            <person name="Kono N."/>
            <person name="Nakamura H."/>
            <person name="Mori M."/>
            <person name="Yoshida Y."/>
            <person name="Ohtoshi R."/>
            <person name="Malay A.D."/>
            <person name="Moran D.A.P."/>
            <person name="Tomita M."/>
            <person name="Numata K."/>
            <person name="Arakawa K."/>
        </authorList>
    </citation>
    <scope>NUCLEOTIDE SEQUENCE</scope>
</reference>